<dbReference type="SUPFAM" id="SSF53850">
    <property type="entry name" value="Periplasmic binding protein-like II"/>
    <property type="match status" value="1"/>
</dbReference>
<reference evidence="4" key="1">
    <citation type="submission" date="2023-07" db="EMBL/GenBank/DDBJ databases">
        <title>Ancylobacter moscoviensis sp. nov., facultatively methylotrophic bacteria from activated sludge and the reclassification of Starkeya novella (Starkey 1934) Kelly et al. 2000 as Ancylobacter novellus comb. nov., Starkeya koreensis Im et al. 2006 as Ancylobacter koreensis comb.nov., Angulomicrobium tetraedrale Vasil'eva et al. 1986 as Ancylobacter tetraedralis comb. nov., Angulomicrobium amanitiforme Fritz et al. 2004 as Ancylobacter amanitiformis comb. nov. and Methylorhabdus multivorans Doronina et al. 1996 as Ancylobacter multivorans comb. nov. and emended description of the genus Ancylobacter.</title>
        <authorList>
            <person name="Doronina N."/>
            <person name="Chemodurova A."/>
            <person name="Grouzdev D."/>
            <person name="Koziaeva V."/>
            <person name="Shi W."/>
            <person name="Wu L."/>
            <person name="Kaparullina E."/>
        </authorList>
    </citation>
    <scope>NUCLEOTIDE SEQUENCE [LARGE SCALE GENOMIC DNA]</scope>
    <source>
        <strain evidence="4">Jip08</strain>
    </source>
</reference>
<comment type="caution">
    <text evidence="3">The sequence shown here is derived from an EMBL/GenBank/DDBJ whole genome shotgun (WGS) entry which is preliminary data.</text>
</comment>
<feature type="chain" id="PRO_5045483871" evidence="2">
    <location>
        <begin position="27"/>
        <end position="325"/>
    </location>
</feature>
<evidence type="ECO:0000313" key="3">
    <source>
        <dbReference type="EMBL" id="MCK0207425.1"/>
    </source>
</evidence>
<dbReference type="EMBL" id="JALKCG010000001">
    <property type="protein sequence ID" value="MCK0207425.1"/>
    <property type="molecule type" value="Genomic_DNA"/>
</dbReference>
<dbReference type="Gene3D" id="3.40.190.150">
    <property type="entry name" value="Bordetella uptake gene, domain 1"/>
    <property type="match status" value="1"/>
</dbReference>
<evidence type="ECO:0000256" key="2">
    <source>
        <dbReference type="SAM" id="SignalP"/>
    </source>
</evidence>
<organism evidence="3 4">
    <name type="scientific">Ancylobacter koreensis</name>
    <dbReference type="NCBI Taxonomy" id="266121"/>
    <lineage>
        <taxon>Bacteria</taxon>
        <taxon>Pseudomonadati</taxon>
        <taxon>Pseudomonadota</taxon>
        <taxon>Alphaproteobacteria</taxon>
        <taxon>Hyphomicrobiales</taxon>
        <taxon>Xanthobacteraceae</taxon>
        <taxon>Ancylobacter</taxon>
    </lineage>
</organism>
<comment type="similarity">
    <text evidence="1">Belongs to the UPF0065 (bug) family.</text>
</comment>
<protein>
    <submittedName>
        <fullName evidence="3">Tripartite tricarboxylate transporter substrate binding protein</fullName>
    </submittedName>
</protein>
<dbReference type="CDD" id="cd07012">
    <property type="entry name" value="PBP2_Bug_TTT"/>
    <property type="match status" value="1"/>
</dbReference>
<dbReference type="PIRSF" id="PIRSF017082">
    <property type="entry name" value="YflP"/>
    <property type="match status" value="1"/>
</dbReference>
<dbReference type="Pfam" id="PF03401">
    <property type="entry name" value="TctC"/>
    <property type="match status" value="1"/>
</dbReference>
<gene>
    <name evidence="3" type="ORF">MWN33_05185</name>
</gene>
<name>A0ABT0DJH4_9HYPH</name>
<feature type="signal peptide" evidence="2">
    <location>
        <begin position="1"/>
        <end position="26"/>
    </location>
</feature>
<keyword evidence="4" id="KW-1185">Reference proteome</keyword>
<proteinExistence type="inferred from homology"/>
<dbReference type="PANTHER" id="PTHR42928:SF3">
    <property type="entry name" value="UPF0065 PROTEIN YFLP"/>
    <property type="match status" value="1"/>
</dbReference>
<accession>A0ABT0DJH4</accession>
<dbReference type="InterPro" id="IPR005064">
    <property type="entry name" value="BUG"/>
</dbReference>
<dbReference type="RefSeq" id="WP_247199330.1">
    <property type="nucleotide sequence ID" value="NZ_JALKCG010000001.1"/>
</dbReference>
<dbReference type="Proteomes" id="UP001202867">
    <property type="component" value="Unassembled WGS sequence"/>
</dbReference>
<dbReference type="Gene3D" id="3.40.190.10">
    <property type="entry name" value="Periplasmic binding protein-like II"/>
    <property type="match status" value="1"/>
</dbReference>
<keyword evidence="2" id="KW-0732">Signal</keyword>
<sequence>MATRIACTFAALASLAAVAAAGPALAADKIAYPVTTGTMIMQSSPGSGGDLFLRAVADAANRQIGANFAVENVTGGSGAKAMALLGKSPGDGSMLMGVSPTYVNTSLLSKPPVSYTDLQPIVRLFLDSVIVVVREDSPYKTLKDVIEAAKKAPHSVKVAVGEPGGLETQTMIELMQKTGTQLTVISHDGGGDALLSVLNGTGDMAIGEAAELKSQLDAKQIRPIAAYTEARIATFPDLPTAREQGIDMVVQKFRGIIGPKNVSPEVIKAWEAAVPKMLNDPAFKKWYEEGALIPAFQPHDQFEAFIDNFGAKQKQFFLDNNMIKG</sequence>
<evidence type="ECO:0000313" key="4">
    <source>
        <dbReference type="Proteomes" id="UP001202867"/>
    </source>
</evidence>
<dbReference type="InterPro" id="IPR042100">
    <property type="entry name" value="Bug_dom1"/>
</dbReference>
<evidence type="ECO:0000256" key="1">
    <source>
        <dbReference type="ARBA" id="ARBA00006987"/>
    </source>
</evidence>
<dbReference type="PANTHER" id="PTHR42928">
    <property type="entry name" value="TRICARBOXYLATE-BINDING PROTEIN"/>
    <property type="match status" value="1"/>
</dbReference>